<evidence type="ECO:0000313" key="8">
    <source>
        <dbReference type="EMBL" id="GAK46804.1"/>
    </source>
</evidence>
<dbReference type="GO" id="GO:0016818">
    <property type="term" value="F:hydrolase activity, acting on acid anhydrides, in phosphorus-containing anhydrides"/>
    <property type="evidence" value="ECO:0007669"/>
    <property type="project" value="InterPro"/>
</dbReference>
<keyword evidence="9" id="KW-1185">Reference proteome</keyword>
<evidence type="ECO:0000256" key="6">
    <source>
        <dbReference type="ARBA" id="ARBA00023211"/>
    </source>
</evidence>
<dbReference type="STRING" id="1333998.M2A_3303"/>
<protein>
    <submittedName>
        <fullName evidence="8">NUDIX hydrolase</fullName>
    </submittedName>
</protein>
<evidence type="ECO:0000313" key="9">
    <source>
        <dbReference type="Proteomes" id="UP000028702"/>
    </source>
</evidence>
<dbReference type="RefSeq" id="WP_045449802.1">
    <property type="nucleotide sequence ID" value="NZ_BBIO01000031.1"/>
</dbReference>
<dbReference type="InterPro" id="IPR015797">
    <property type="entry name" value="NUDIX_hydrolase-like_dom_sf"/>
</dbReference>
<dbReference type="AlphaFoldDB" id="A0A081BFI6"/>
<evidence type="ECO:0000256" key="2">
    <source>
        <dbReference type="ARBA" id="ARBA00001946"/>
    </source>
</evidence>
<sequence length="220" mass="24295">MTKVKPRDAASLILLDETGGEPRVLMGKRHSKVSFVPDAYVFPGGKLDANDAHIEPGTDFTPETEKALVHAGCPGAKARHLALAAIRETREETGLFLTRPGTLKGRVSGTWEEFRKEERLPDLEKLTFAGRAITPLSSPIRFHARFFLASAAHTQGTVQGSGELSDIDWYPLSEALKLPVIDVTEFMLKELQARAKGITHPVPPLYCYRNDKPVVVRRKA</sequence>
<evidence type="ECO:0000256" key="3">
    <source>
        <dbReference type="ARBA" id="ARBA00022723"/>
    </source>
</evidence>
<dbReference type="Gene3D" id="3.90.79.10">
    <property type="entry name" value="Nucleoside Triphosphate Pyrophosphohydrolase"/>
    <property type="match status" value="1"/>
</dbReference>
<evidence type="ECO:0000256" key="4">
    <source>
        <dbReference type="ARBA" id="ARBA00022801"/>
    </source>
</evidence>
<gene>
    <name evidence="8" type="ORF">M2A_3303</name>
</gene>
<organism evidence="8 9">
    <name type="scientific">Tepidicaulis marinus</name>
    <dbReference type="NCBI Taxonomy" id="1333998"/>
    <lineage>
        <taxon>Bacteria</taxon>
        <taxon>Pseudomonadati</taxon>
        <taxon>Pseudomonadota</taxon>
        <taxon>Alphaproteobacteria</taxon>
        <taxon>Hyphomicrobiales</taxon>
        <taxon>Parvibaculaceae</taxon>
        <taxon>Tepidicaulis</taxon>
    </lineage>
</organism>
<dbReference type="InterPro" id="IPR000086">
    <property type="entry name" value="NUDIX_hydrolase_dom"/>
</dbReference>
<evidence type="ECO:0000256" key="5">
    <source>
        <dbReference type="ARBA" id="ARBA00022842"/>
    </source>
</evidence>
<dbReference type="InterPro" id="IPR039121">
    <property type="entry name" value="NUDT19"/>
</dbReference>
<dbReference type="GO" id="GO:0046872">
    <property type="term" value="F:metal ion binding"/>
    <property type="evidence" value="ECO:0007669"/>
    <property type="project" value="UniProtKB-KW"/>
</dbReference>
<keyword evidence="3" id="KW-0479">Metal-binding</keyword>
<dbReference type="SUPFAM" id="SSF55811">
    <property type="entry name" value="Nudix"/>
    <property type="match status" value="1"/>
</dbReference>
<keyword evidence="4 8" id="KW-0378">Hydrolase</keyword>
<evidence type="ECO:0000259" key="7">
    <source>
        <dbReference type="PROSITE" id="PS51462"/>
    </source>
</evidence>
<comment type="cofactor">
    <cofactor evidence="2">
        <name>Mg(2+)</name>
        <dbReference type="ChEBI" id="CHEBI:18420"/>
    </cofactor>
</comment>
<dbReference type="eggNOG" id="COG1051">
    <property type="taxonomic scope" value="Bacteria"/>
</dbReference>
<reference evidence="8 9" key="1">
    <citation type="submission" date="2014-07" db="EMBL/GenBank/DDBJ databases">
        <title>Tepidicaulis marinum gen. nov., sp. nov., a novel marine bacterium denitrifying nitrate to nitrous oxide strictly under microaerobic conditions.</title>
        <authorList>
            <person name="Takeuchi M."/>
            <person name="Yamagishi T."/>
            <person name="Kamagata Y."/>
            <person name="Oshima K."/>
            <person name="Hattori M."/>
            <person name="Katayama T."/>
            <person name="Hanada S."/>
            <person name="Tamaki H."/>
            <person name="Marumo K."/>
            <person name="Maeda H."/>
            <person name="Nedachi M."/>
            <person name="Iwasaki W."/>
            <person name="Suwa Y."/>
            <person name="Sakata S."/>
        </authorList>
    </citation>
    <scope>NUCLEOTIDE SEQUENCE [LARGE SCALE GENOMIC DNA]</scope>
    <source>
        <strain evidence="8 9">MA2</strain>
    </source>
</reference>
<proteinExistence type="predicted"/>
<keyword evidence="5" id="KW-0460">Magnesium</keyword>
<dbReference type="PANTHER" id="PTHR12318:SF0">
    <property type="entry name" value="ACYL-COENZYME A DIPHOSPHATASE NUDT19"/>
    <property type="match status" value="1"/>
</dbReference>
<comment type="cofactor">
    <cofactor evidence="1">
        <name>Mn(2+)</name>
        <dbReference type="ChEBI" id="CHEBI:29035"/>
    </cofactor>
</comment>
<dbReference type="PANTHER" id="PTHR12318">
    <property type="entry name" value="TESTOSTERONE-REGULATED PROTEIN RP2"/>
    <property type="match status" value="1"/>
</dbReference>
<comment type="caution">
    <text evidence="8">The sequence shown here is derived from an EMBL/GenBank/DDBJ whole genome shotgun (WGS) entry which is preliminary data.</text>
</comment>
<accession>A0A081BFI6</accession>
<name>A0A081BFI6_9HYPH</name>
<dbReference type="Proteomes" id="UP000028702">
    <property type="component" value="Unassembled WGS sequence"/>
</dbReference>
<feature type="domain" description="Nudix hydrolase" evidence="7">
    <location>
        <begin position="5"/>
        <end position="193"/>
    </location>
</feature>
<dbReference type="CDD" id="cd18870">
    <property type="entry name" value="NUDIX_AcylCoAdiphos_Nudt19"/>
    <property type="match status" value="1"/>
</dbReference>
<evidence type="ECO:0000256" key="1">
    <source>
        <dbReference type="ARBA" id="ARBA00001936"/>
    </source>
</evidence>
<keyword evidence="6" id="KW-0464">Manganese</keyword>
<dbReference type="PROSITE" id="PS51462">
    <property type="entry name" value="NUDIX"/>
    <property type="match status" value="1"/>
</dbReference>
<dbReference type="EMBL" id="BBIO01000031">
    <property type="protein sequence ID" value="GAK46804.1"/>
    <property type="molecule type" value="Genomic_DNA"/>
</dbReference>